<dbReference type="AlphaFoldDB" id="A0A542UGE6"/>
<dbReference type="RefSeq" id="WP_055706919.1">
    <property type="nucleotide sequence ID" value="NZ_JBPJFI010000001.1"/>
</dbReference>
<reference evidence="2 3" key="1">
    <citation type="submission" date="2019-06" db="EMBL/GenBank/DDBJ databases">
        <title>Sequencing the genomes of 1000 actinobacteria strains.</title>
        <authorList>
            <person name="Klenk H.-P."/>
        </authorList>
    </citation>
    <scope>NUCLEOTIDE SEQUENCE [LARGE SCALE GENOMIC DNA]</scope>
    <source>
        <strain evidence="2 3">DSM 41929</strain>
    </source>
</reference>
<gene>
    <name evidence="2" type="ORF">FB563_3162</name>
</gene>
<accession>A0A542UGE6</accession>
<proteinExistence type="predicted"/>
<protein>
    <submittedName>
        <fullName evidence="2">Uncharacterized protein</fullName>
    </submittedName>
</protein>
<comment type="caution">
    <text evidence="2">The sequence shown here is derived from an EMBL/GenBank/DDBJ whole genome shotgun (WGS) entry which is preliminary data.</text>
</comment>
<feature type="region of interest" description="Disordered" evidence="1">
    <location>
        <begin position="1"/>
        <end position="21"/>
    </location>
</feature>
<dbReference type="EMBL" id="VFNX01000001">
    <property type="protein sequence ID" value="TQK98148.1"/>
    <property type="molecule type" value="Genomic_DNA"/>
</dbReference>
<sequence length="74" mass="7699">MTVTPKKGIADSDELPGDNATESYSVLLTGIPKNGTQATAKVVCLDSDNEQHTYAKTFQVAKPAAGGAEVKNFG</sequence>
<evidence type="ECO:0000313" key="2">
    <source>
        <dbReference type="EMBL" id="TQK98148.1"/>
    </source>
</evidence>
<dbReference type="OrthoDB" id="9962361at2"/>
<evidence type="ECO:0000256" key="1">
    <source>
        <dbReference type="SAM" id="MobiDB-lite"/>
    </source>
</evidence>
<keyword evidence="3" id="KW-1185">Reference proteome</keyword>
<evidence type="ECO:0000313" key="3">
    <source>
        <dbReference type="Proteomes" id="UP000318103"/>
    </source>
</evidence>
<organism evidence="2 3">
    <name type="scientific">Streptomyces puniciscabiei</name>
    <dbReference type="NCBI Taxonomy" id="164348"/>
    <lineage>
        <taxon>Bacteria</taxon>
        <taxon>Bacillati</taxon>
        <taxon>Actinomycetota</taxon>
        <taxon>Actinomycetes</taxon>
        <taxon>Kitasatosporales</taxon>
        <taxon>Streptomycetaceae</taxon>
        <taxon>Streptomyces</taxon>
    </lineage>
</organism>
<name>A0A542UGE6_9ACTN</name>
<dbReference type="Proteomes" id="UP000318103">
    <property type="component" value="Unassembled WGS sequence"/>
</dbReference>